<protein>
    <recommendedName>
        <fullName evidence="3">CCHC-type domain-containing protein</fullName>
    </recommendedName>
</protein>
<evidence type="ECO:0000259" key="3">
    <source>
        <dbReference type="PROSITE" id="PS50158"/>
    </source>
</evidence>
<feature type="region of interest" description="Disordered" evidence="2">
    <location>
        <begin position="1212"/>
        <end position="1232"/>
    </location>
</feature>
<dbReference type="Pfam" id="PF00098">
    <property type="entry name" value="zf-CCHC"/>
    <property type="match status" value="1"/>
</dbReference>
<feature type="compositionally biased region" description="Basic residues" evidence="2">
    <location>
        <begin position="293"/>
        <end position="303"/>
    </location>
</feature>
<feature type="compositionally biased region" description="Basic and acidic residues" evidence="2">
    <location>
        <begin position="751"/>
        <end position="775"/>
    </location>
</feature>
<evidence type="ECO:0000313" key="5">
    <source>
        <dbReference type="Proteomes" id="UP001237642"/>
    </source>
</evidence>
<name>A0AAD8MWR8_9APIA</name>
<organism evidence="4 5">
    <name type="scientific">Heracleum sosnowskyi</name>
    <dbReference type="NCBI Taxonomy" id="360622"/>
    <lineage>
        <taxon>Eukaryota</taxon>
        <taxon>Viridiplantae</taxon>
        <taxon>Streptophyta</taxon>
        <taxon>Embryophyta</taxon>
        <taxon>Tracheophyta</taxon>
        <taxon>Spermatophyta</taxon>
        <taxon>Magnoliopsida</taxon>
        <taxon>eudicotyledons</taxon>
        <taxon>Gunneridae</taxon>
        <taxon>Pentapetalae</taxon>
        <taxon>asterids</taxon>
        <taxon>campanulids</taxon>
        <taxon>Apiales</taxon>
        <taxon>Apiaceae</taxon>
        <taxon>Apioideae</taxon>
        <taxon>apioid superclade</taxon>
        <taxon>Tordylieae</taxon>
        <taxon>Tordyliinae</taxon>
        <taxon>Heracleum</taxon>
    </lineage>
</organism>
<keyword evidence="1" id="KW-0479">Metal-binding</keyword>
<evidence type="ECO:0000313" key="4">
    <source>
        <dbReference type="EMBL" id="KAK1387874.1"/>
    </source>
</evidence>
<dbReference type="EMBL" id="JAUIZM010000004">
    <property type="protein sequence ID" value="KAK1387874.1"/>
    <property type="molecule type" value="Genomic_DNA"/>
</dbReference>
<dbReference type="InterPro" id="IPR054722">
    <property type="entry name" value="PolX-like_BBD"/>
</dbReference>
<dbReference type="GO" id="GO:0003676">
    <property type="term" value="F:nucleic acid binding"/>
    <property type="evidence" value="ECO:0007669"/>
    <property type="project" value="InterPro"/>
</dbReference>
<reference evidence="4" key="2">
    <citation type="submission" date="2023-05" db="EMBL/GenBank/DDBJ databases">
        <authorList>
            <person name="Schelkunov M.I."/>
        </authorList>
    </citation>
    <scope>NUCLEOTIDE SEQUENCE</scope>
    <source>
        <strain evidence="4">Hsosn_3</strain>
        <tissue evidence="4">Leaf</tissue>
    </source>
</reference>
<dbReference type="SMART" id="SM00343">
    <property type="entry name" value="ZnF_C2HC"/>
    <property type="match status" value="1"/>
</dbReference>
<accession>A0AAD8MWR8</accession>
<keyword evidence="1" id="KW-0862">Zinc</keyword>
<dbReference type="Gene3D" id="4.10.60.10">
    <property type="entry name" value="Zinc finger, CCHC-type"/>
    <property type="match status" value="1"/>
</dbReference>
<evidence type="ECO:0000256" key="2">
    <source>
        <dbReference type="SAM" id="MobiDB-lite"/>
    </source>
</evidence>
<sequence length="1756" mass="196896">MFIASGLEFVPNNYSAPLANENAPEAFHLIQSFLTNSDIGTALTAPSKLSASQIRTFWQTGEEFTVTPTTVRDALGLEDFNAFTTVGDFELVRMMREIGYSGPLTKIGQLKRPFLRKEWSFFFDCITRAFGKKCTNWDAIPTDSLQIGYSLLYGSQFDVARLVLTNIGEKMLENRNVVYFSRFCQLIFNFCCPNVEILEDDVILSFKLHKRIFSDLTNKDNKKGDVGVLLLPESVQQFLVNLQQQQQPQLANTEAGPSVSQPQRSQKSKVRAVQSVRINTEAGASNADDMPQKRRMKKRRANRAKTDAIDEETETDEEILHQRKRRLVAAHLFGAENISSNVVDNLEIPDDEDVPEDRVFMETVFQDEAPTSNADDVVEEAAPEDADEAPEILVQEATENVEAEIFEPQGCDMDFEAHNSVNSDHLEVFDETEGVEADQDTVILEDSLATHTEILSVTHQVIEEGEEVDQTLAAKAIETVAKNPDVADKDATETVPVEAEFVVNSEDIIVLEALQQSVVEIVTKEAEFLHTANSEIPEPDAENIPAENTAENDNDNDSSDHSQEELFESQANSDELREVNRATAEHFQDMYYNRWAAADCIFSAQRAADFLGDSVKTISSPDILTSLKATVIQIKSLHNRFDESHKEVTALRNEVGLRDLTLKNDRTYYNSMFKKQAKDSDDIQKRLGKVEDNQTAMSAQLTSISNAIELLTSVLLSDDVKKGESVPSDKCKDTQTLRRRDDGNDGGNKGGDGKSLKSNDDRRLLSRRSNSDKRSNSGKGHVNSASGSRYKSLIISDKPSTDEEIAAKMFMAEHGKGISIEDIQAEEQMLAEEHKKNVEAGIYKKKEIKAPRKKEKGIIIKENVNSDQSLQYSRRPVIKNADKGKGKLVEEEQLPKKIYSTSDIAQVETRLAKSTSDAAQVDVSTKVMTTSDVAQVVQKSTQLSGFTKPKILEDLKLEAVKFSETRTVLGKEAFDKSGLGSHRERRINNRSQDNISLAESGIGVTQENLDKLESVQLIFHRILKKQFLLYFMSDGRVYKVGESDVNLKSWEELEYVLYLLKVKNRHTHDVAQVLREKMLRSKAMLGGGVSSVYIPKYRDHTGKLVEMKRNSARFKIALGTKVLEFNLESDKAHYIRLGNDIRRNSIYSLRAAIYQMGESDSELKELKEIMVDELEKAERRLLIDYLRTIPDIEEVKKFGKFRFKRNPNLKFRPRFQRGGSSSSSGTRGGYKTGTVERSTIRCYNCNELGHFATECRKPKQVTRNTFDSSKKNKIGKAYVAEGKSWDDTDSDEEAGEIGNLALMAKEESTSSRYMSEVTFADSEMIHHLGGTISCARTENDRIILLNTNLEKEIKELKLVHINQDELTNKVAVLEKRVKLYQQLETILKDQISELKTKANAYFSSCKTAKEILNKQAVGNHVSIGYDYNEAIGLLGINSPCRYKSEGKVVPYILKGIETPFCKESEAEPMNEYSIIIAEEIDEEDISLEAEQSKKCISNIPVKAATTKKTKSDIHKLDQNNCSNMPVVNSSHKACGVINCMSCAFNVMYAYFNSKHVSSDKTAPRQHVNSKKHVNAKTAGPSNTRVDSFIPKPTQKCVKAGYKWKRSYVKEVEVVLAKNVVLPDKGQFFNGCSKHMTGDRALLSYVVEKAGPVVTFGDNSKGITKGYGCLKYGNVIIEDVSFVEGLTFNLLSISQFCDRGYAVSFEREKCQIINKKNGKPALQGVRKGDLFIADLNSGFKDEVNCFYAKASSDDSWL</sequence>
<feature type="region of interest" description="Disordered" evidence="2">
    <location>
        <begin position="1561"/>
        <end position="1584"/>
    </location>
</feature>
<dbReference type="GO" id="GO:0008270">
    <property type="term" value="F:zinc ion binding"/>
    <property type="evidence" value="ECO:0007669"/>
    <property type="project" value="UniProtKB-KW"/>
</dbReference>
<comment type="caution">
    <text evidence="4">The sequence shown here is derived from an EMBL/GenBank/DDBJ whole genome shotgun (WGS) entry which is preliminary data.</text>
</comment>
<dbReference type="Proteomes" id="UP001237642">
    <property type="component" value="Unassembled WGS sequence"/>
</dbReference>
<reference evidence="4" key="1">
    <citation type="submission" date="2023-02" db="EMBL/GenBank/DDBJ databases">
        <title>Genome of toxic invasive species Heracleum sosnowskyi carries increased number of genes despite the absence of recent whole-genome duplications.</title>
        <authorList>
            <person name="Schelkunov M."/>
            <person name="Shtratnikova V."/>
            <person name="Makarenko M."/>
            <person name="Klepikova A."/>
            <person name="Omelchenko D."/>
            <person name="Novikova G."/>
            <person name="Obukhova E."/>
            <person name="Bogdanov V."/>
            <person name="Penin A."/>
            <person name="Logacheva M."/>
        </authorList>
    </citation>
    <scope>NUCLEOTIDE SEQUENCE</scope>
    <source>
        <strain evidence="4">Hsosn_3</strain>
        <tissue evidence="4">Leaf</tissue>
    </source>
</reference>
<feature type="domain" description="CCHC-type" evidence="3">
    <location>
        <begin position="1241"/>
        <end position="1257"/>
    </location>
</feature>
<keyword evidence="5" id="KW-1185">Reference proteome</keyword>
<proteinExistence type="predicted"/>
<dbReference type="SUPFAM" id="SSF57756">
    <property type="entry name" value="Retrovirus zinc finger-like domains"/>
    <property type="match status" value="1"/>
</dbReference>
<dbReference type="PROSITE" id="PS50158">
    <property type="entry name" value="ZF_CCHC"/>
    <property type="match status" value="1"/>
</dbReference>
<feature type="region of interest" description="Disordered" evidence="2">
    <location>
        <begin position="722"/>
        <end position="797"/>
    </location>
</feature>
<feature type="compositionally biased region" description="Basic and acidic residues" evidence="2">
    <location>
        <begin position="722"/>
        <end position="743"/>
    </location>
</feature>
<feature type="region of interest" description="Disordered" evidence="2">
    <location>
        <begin position="530"/>
        <end position="574"/>
    </location>
</feature>
<gene>
    <name evidence="4" type="ORF">POM88_016052</name>
</gene>
<feature type="region of interest" description="Disordered" evidence="2">
    <location>
        <begin position="249"/>
        <end position="310"/>
    </location>
</feature>
<dbReference type="InterPro" id="IPR001878">
    <property type="entry name" value="Znf_CCHC"/>
</dbReference>
<keyword evidence="1" id="KW-0863">Zinc-finger</keyword>
<evidence type="ECO:0000256" key="1">
    <source>
        <dbReference type="PROSITE-ProRule" id="PRU00047"/>
    </source>
</evidence>
<dbReference type="InterPro" id="IPR036875">
    <property type="entry name" value="Znf_CCHC_sf"/>
</dbReference>
<dbReference type="Pfam" id="PF22936">
    <property type="entry name" value="Pol_BBD"/>
    <property type="match status" value="1"/>
</dbReference>